<feature type="transmembrane region" description="Helical" evidence="1">
    <location>
        <begin position="70"/>
        <end position="92"/>
    </location>
</feature>
<gene>
    <name evidence="2" type="ORF">KC19_1G265800</name>
</gene>
<comment type="caution">
    <text evidence="2">The sequence shown here is derived from an EMBL/GenBank/DDBJ whole genome shotgun (WGS) entry which is preliminary data.</text>
</comment>
<feature type="transmembrane region" description="Helical" evidence="1">
    <location>
        <begin position="155"/>
        <end position="174"/>
    </location>
</feature>
<evidence type="ECO:0000313" key="3">
    <source>
        <dbReference type="Proteomes" id="UP000822688"/>
    </source>
</evidence>
<organism evidence="2 3">
    <name type="scientific">Ceratodon purpureus</name>
    <name type="common">Fire moss</name>
    <name type="synonym">Dicranum purpureum</name>
    <dbReference type="NCBI Taxonomy" id="3225"/>
    <lineage>
        <taxon>Eukaryota</taxon>
        <taxon>Viridiplantae</taxon>
        <taxon>Streptophyta</taxon>
        <taxon>Embryophyta</taxon>
        <taxon>Bryophyta</taxon>
        <taxon>Bryophytina</taxon>
        <taxon>Bryopsida</taxon>
        <taxon>Dicranidae</taxon>
        <taxon>Pseudoditrichales</taxon>
        <taxon>Ditrichaceae</taxon>
        <taxon>Ceratodon</taxon>
    </lineage>
</organism>
<dbReference type="Proteomes" id="UP000822688">
    <property type="component" value="Chromosome 1"/>
</dbReference>
<dbReference type="EMBL" id="CM026421">
    <property type="protein sequence ID" value="KAG0592600.1"/>
    <property type="molecule type" value="Genomic_DNA"/>
</dbReference>
<keyword evidence="3" id="KW-1185">Reference proteome</keyword>
<dbReference type="PANTHER" id="PTHR34658">
    <property type="entry name" value="OS01G0151800 PROTEIN"/>
    <property type="match status" value="1"/>
</dbReference>
<accession>A0A8T0J9L7</accession>
<evidence type="ECO:0000313" key="2">
    <source>
        <dbReference type="EMBL" id="KAG0592600.1"/>
    </source>
</evidence>
<name>A0A8T0J9L7_CERPU</name>
<reference evidence="2" key="1">
    <citation type="submission" date="2020-06" db="EMBL/GenBank/DDBJ databases">
        <title>WGS assembly of Ceratodon purpureus strain R40.</title>
        <authorList>
            <person name="Carey S.B."/>
            <person name="Jenkins J."/>
            <person name="Shu S."/>
            <person name="Lovell J.T."/>
            <person name="Sreedasyam A."/>
            <person name="Maumus F."/>
            <person name="Tiley G.P."/>
            <person name="Fernandez-Pozo N."/>
            <person name="Barry K."/>
            <person name="Chen C."/>
            <person name="Wang M."/>
            <person name="Lipzen A."/>
            <person name="Daum C."/>
            <person name="Saski C.A."/>
            <person name="Payton A.C."/>
            <person name="Mcbreen J.C."/>
            <person name="Conrad R.E."/>
            <person name="Kollar L.M."/>
            <person name="Olsson S."/>
            <person name="Huttunen S."/>
            <person name="Landis J.B."/>
            <person name="Wickett N.J."/>
            <person name="Johnson M.G."/>
            <person name="Rensing S.A."/>
            <person name="Grimwood J."/>
            <person name="Schmutz J."/>
            <person name="Mcdaniel S.F."/>
        </authorList>
    </citation>
    <scope>NUCLEOTIDE SEQUENCE</scope>
    <source>
        <strain evidence="2">R40</strain>
    </source>
</reference>
<dbReference type="PANTHER" id="PTHR34658:SF2">
    <property type="entry name" value="OS01G0151800 PROTEIN"/>
    <property type="match status" value="1"/>
</dbReference>
<keyword evidence="1" id="KW-1133">Transmembrane helix</keyword>
<dbReference type="OrthoDB" id="1921102at2759"/>
<protein>
    <submittedName>
        <fullName evidence="2">Uncharacterized protein</fullName>
    </submittedName>
</protein>
<dbReference type="AlphaFoldDB" id="A0A8T0J9L7"/>
<keyword evidence="1" id="KW-0472">Membrane</keyword>
<sequence>MSQMRRTMFLPGPRGSIMAPSHLRSMGRIGCEMQHQHQVVVEQIRLPFRVFRRQCQVALSYFEVISSQPVFLYTLCWTLLLAAIVTITALSLEVGFSASLSPSMDVVQQCSKDINKATIACQQCSRLPLDGPRDYLCVPAHLFQKTRMDFAVPPIFAGLVVAASALFVQGMGLWNY</sequence>
<evidence type="ECO:0000256" key="1">
    <source>
        <dbReference type="SAM" id="Phobius"/>
    </source>
</evidence>
<proteinExistence type="predicted"/>
<keyword evidence="1" id="KW-0812">Transmembrane</keyword>